<dbReference type="STRING" id="169679.CSACC_35800"/>
<organism evidence="1 2">
    <name type="scientific">Clostridium saccharobutylicum</name>
    <dbReference type="NCBI Taxonomy" id="169679"/>
    <lineage>
        <taxon>Bacteria</taxon>
        <taxon>Bacillati</taxon>
        <taxon>Bacillota</taxon>
        <taxon>Clostridia</taxon>
        <taxon>Eubacteriales</taxon>
        <taxon>Clostridiaceae</taxon>
        <taxon>Clostridium</taxon>
    </lineage>
</organism>
<dbReference type="InterPro" id="IPR005247">
    <property type="entry name" value="YbhB_YbcL/LppC-like"/>
</dbReference>
<proteinExistence type="predicted"/>
<dbReference type="PANTHER" id="PTHR30289:SF1">
    <property type="entry name" value="PEBP (PHOSPHATIDYLETHANOLAMINE-BINDING PROTEIN) FAMILY PROTEIN"/>
    <property type="match status" value="1"/>
</dbReference>
<protein>
    <submittedName>
        <fullName evidence="1">Putative kinase inhibitor protein</fullName>
    </submittedName>
</protein>
<sequence>MKINVKTECGYLPTKYSKFAEVEYQYKGNPCVSFPIELYDVSSKVKSIAITFLDHDAIPACGFTWIHWLACNIPSTIDIIPENISTDNSLNIVQGQNSFASSFVGETDPNITTKYIGPTPPYKDHEYTLKVYGLDQKLDLSEGYFMNDFLKAINGHIVESAELNILACF</sequence>
<dbReference type="PANTHER" id="PTHR30289">
    <property type="entry name" value="UNCHARACTERIZED PROTEIN YBCL-RELATED"/>
    <property type="match status" value="1"/>
</dbReference>
<gene>
    <name evidence="1" type="ORF">CLOSAC_02000</name>
</gene>
<reference evidence="1 2" key="1">
    <citation type="submission" date="2016-05" db="EMBL/GenBank/DDBJ databases">
        <title>Microbial solvent formation.</title>
        <authorList>
            <person name="Poehlein A."/>
            <person name="Montoya Solano J.D."/>
            <person name="Flitsch S."/>
            <person name="Krabben P."/>
            <person name="Duerre P."/>
            <person name="Daniel R."/>
        </authorList>
    </citation>
    <scope>NUCLEOTIDE SEQUENCE [LARGE SCALE GENOMIC DNA]</scope>
    <source>
        <strain evidence="1 2">L1-8</strain>
    </source>
</reference>
<dbReference type="SUPFAM" id="SSF49777">
    <property type="entry name" value="PEBP-like"/>
    <property type="match status" value="1"/>
</dbReference>
<name>A0A1S8NHH4_CLOSA</name>
<dbReference type="Proteomes" id="UP000191154">
    <property type="component" value="Unassembled WGS sequence"/>
</dbReference>
<dbReference type="AlphaFoldDB" id="A0A1S8NHH4"/>
<dbReference type="Gene3D" id="3.90.280.10">
    <property type="entry name" value="PEBP-like"/>
    <property type="match status" value="1"/>
</dbReference>
<dbReference type="InterPro" id="IPR008914">
    <property type="entry name" value="PEBP"/>
</dbReference>
<dbReference type="CDD" id="cd00865">
    <property type="entry name" value="PEBP_bact_arch"/>
    <property type="match status" value="1"/>
</dbReference>
<evidence type="ECO:0000313" key="1">
    <source>
        <dbReference type="EMBL" id="OOM15929.1"/>
    </source>
</evidence>
<comment type="caution">
    <text evidence="1">The sequence shown here is derived from an EMBL/GenBank/DDBJ whole genome shotgun (WGS) entry which is preliminary data.</text>
</comment>
<dbReference type="EMBL" id="LZYZ01000001">
    <property type="protein sequence ID" value="OOM15929.1"/>
    <property type="molecule type" value="Genomic_DNA"/>
</dbReference>
<dbReference type="RefSeq" id="WP_077863700.1">
    <property type="nucleotide sequence ID" value="NZ_LZYZ01000001.1"/>
</dbReference>
<dbReference type="NCBIfam" id="TIGR00481">
    <property type="entry name" value="YbhB/YbcL family Raf kinase inhibitor-like protein"/>
    <property type="match status" value="1"/>
</dbReference>
<accession>A0A1S8NHH4</accession>
<dbReference type="InterPro" id="IPR036610">
    <property type="entry name" value="PEBP-like_sf"/>
</dbReference>
<evidence type="ECO:0000313" key="2">
    <source>
        <dbReference type="Proteomes" id="UP000191154"/>
    </source>
</evidence>
<dbReference type="Pfam" id="PF01161">
    <property type="entry name" value="PBP"/>
    <property type="match status" value="1"/>
</dbReference>